<evidence type="ECO:0008006" key="3">
    <source>
        <dbReference type="Google" id="ProtNLM"/>
    </source>
</evidence>
<evidence type="ECO:0000313" key="2">
    <source>
        <dbReference type="Proteomes" id="UP000287401"/>
    </source>
</evidence>
<reference evidence="1 2" key="1">
    <citation type="submission" date="2018-07" db="EMBL/GenBank/DDBJ databases">
        <title>Genomic and Epidemiologic Investigation of an Indolent Hospital Outbreak.</title>
        <authorList>
            <person name="Johnson R.C."/>
            <person name="Deming C."/>
            <person name="Conlan S."/>
            <person name="Zellmer C.J."/>
            <person name="Michelin A.V."/>
            <person name="Lee-Lin S."/>
            <person name="Thomas P.J."/>
            <person name="Park M."/>
            <person name="Weingarten R.A."/>
            <person name="Less J."/>
            <person name="Dekker J.P."/>
            <person name="Frank K.M."/>
            <person name="Musser K.A."/>
            <person name="Mcquiston J.R."/>
            <person name="Henderson D.K."/>
            <person name="Lau A.F."/>
            <person name="Palmore T.N."/>
            <person name="Segre J.A."/>
        </authorList>
    </citation>
    <scope>NUCLEOTIDE SEQUENCE [LARGE SCALE GENOMIC DNA]</scope>
    <source>
        <strain evidence="1 2">SK-NIH.Env6_1116</strain>
    </source>
</reference>
<dbReference type="RefSeq" id="WP_125998556.1">
    <property type="nucleotide sequence ID" value="NZ_QRAL01000012.1"/>
</dbReference>
<proteinExistence type="predicted"/>
<organism evidence="1 2">
    <name type="scientific">Sphingobium yanoikuyae</name>
    <name type="common">Sphingomonas yanoikuyae</name>
    <dbReference type="NCBI Taxonomy" id="13690"/>
    <lineage>
        <taxon>Bacteria</taxon>
        <taxon>Pseudomonadati</taxon>
        <taxon>Pseudomonadota</taxon>
        <taxon>Alphaproteobacteria</taxon>
        <taxon>Sphingomonadales</taxon>
        <taxon>Sphingomonadaceae</taxon>
        <taxon>Sphingobium</taxon>
    </lineage>
</organism>
<accession>A0A430BV25</accession>
<protein>
    <recommendedName>
        <fullName evidence="3">DUF3990 domain-containing protein</fullName>
    </recommendedName>
</protein>
<gene>
    <name evidence="1" type="ORF">DAH51_13190</name>
</gene>
<comment type="caution">
    <text evidence="1">The sequence shown here is derived from an EMBL/GenBank/DDBJ whole genome shotgun (WGS) entry which is preliminary data.</text>
</comment>
<evidence type="ECO:0000313" key="1">
    <source>
        <dbReference type="EMBL" id="RSU56582.1"/>
    </source>
</evidence>
<dbReference type="Proteomes" id="UP000287401">
    <property type="component" value="Unassembled WGS sequence"/>
</dbReference>
<dbReference type="AlphaFoldDB" id="A0A430BV25"/>
<sequence>MSRLRPSFVLGYHGCDAAIADELLEGKTSLIHSEKEYDWLGPGAYFWEADPQRAREWADERAARKKGMKAAVIGAVIDLRNCLDLTVRENIALVQGAHESFVKEQEAAGLELPENLSPKGTRKKDRLLRYLDCAVIKHLHSTMDSAPAGMGVEPFDTVRGMFVEGEPIYEGCGFNINTHTQIAVRNDACIIGIFLPRDV</sequence>
<name>A0A430BV25_SPHYA</name>
<dbReference type="EMBL" id="QRAL01000012">
    <property type="protein sequence ID" value="RSU56582.1"/>
    <property type="molecule type" value="Genomic_DNA"/>
</dbReference>
<dbReference type="SUPFAM" id="SSF56399">
    <property type="entry name" value="ADP-ribosylation"/>
    <property type="match status" value="1"/>
</dbReference>